<accession>A0ACC3MSD3</accession>
<protein>
    <submittedName>
        <fullName evidence="1">Uncharacterized protein</fullName>
    </submittedName>
</protein>
<comment type="caution">
    <text evidence="1">The sequence shown here is derived from an EMBL/GenBank/DDBJ whole genome shotgun (WGS) entry which is preliminary data.</text>
</comment>
<dbReference type="Proteomes" id="UP001281147">
    <property type="component" value="Unassembled WGS sequence"/>
</dbReference>
<evidence type="ECO:0000313" key="2">
    <source>
        <dbReference type="Proteomes" id="UP001281147"/>
    </source>
</evidence>
<keyword evidence="2" id="KW-1185">Reference proteome</keyword>
<reference evidence="1" key="1">
    <citation type="submission" date="2023-07" db="EMBL/GenBank/DDBJ databases">
        <title>Black Yeasts Isolated from many extreme environments.</title>
        <authorList>
            <person name="Coleine C."/>
            <person name="Stajich J.E."/>
            <person name="Selbmann L."/>
        </authorList>
    </citation>
    <scope>NUCLEOTIDE SEQUENCE</scope>
    <source>
        <strain evidence="1">CCFEE 5714</strain>
    </source>
</reference>
<evidence type="ECO:0000313" key="1">
    <source>
        <dbReference type="EMBL" id="KAK3702053.1"/>
    </source>
</evidence>
<gene>
    <name evidence="1" type="ORF">LTR37_015167</name>
</gene>
<proteinExistence type="predicted"/>
<name>A0ACC3MSD3_9PEZI</name>
<dbReference type="EMBL" id="JAUTXU010000166">
    <property type="protein sequence ID" value="KAK3702053.1"/>
    <property type="molecule type" value="Genomic_DNA"/>
</dbReference>
<organism evidence="1 2">
    <name type="scientific">Vermiconidia calcicola</name>
    <dbReference type="NCBI Taxonomy" id="1690605"/>
    <lineage>
        <taxon>Eukaryota</taxon>
        <taxon>Fungi</taxon>
        <taxon>Dikarya</taxon>
        <taxon>Ascomycota</taxon>
        <taxon>Pezizomycotina</taxon>
        <taxon>Dothideomycetes</taxon>
        <taxon>Dothideomycetidae</taxon>
        <taxon>Mycosphaerellales</taxon>
        <taxon>Extremaceae</taxon>
        <taxon>Vermiconidia</taxon>
    </lineage>
</organism>
<sequence length="278" mass="31494">MGRDIPILNGSSDAIRAPMTSRFQGLPRELRDIIYSSLLEERQQPPKDPEHSGPREPDWKTPCTIYFEVHSPKPALLQLKLVCQQVYSEVSETLLNNVVSVSDPAHLDIMVRDSSIWPTWLSLPLTASLHPIIHINLRFFEMGSEFSTGAYRGLCSLINLLVFRGPCLNRNKTALETPLVIHRLQFDISLYFLTSVDERFWTYWNVSIDDACGTYWDASVFDPLAKLAAARVGHGNVHKLEARLGANQDKPITGITSKDRLWYYDLCAMSDSCMPNLD</sequence>